<dbReference type="InterPro" id="IPR036249">
    <property type="entry name" value="Thioredoxin-like_sf"/>
</dbReference>
<dbReference type="CDD" id="cd02995">
    <property type="entry name" value="PDI_a_PDI_a'_C"/>
    <property type="match status" value="1"/>
</dbReference>
<keyword evidence="7" id="KW-0256">Endoplasmic reticulum</keyword>
<dbReference type="InterPro" id="IPR005792">
    <property type="entry name" value="Prot_disulphide_isomerase"/>
</dbReference>
<dbReference type="Pfam" id="PF00085">
    <property type="entry name" value="Thioredoxin"/>
    <property type="match status" value="2"/>
</dbReference>
<organism evidence="15 16">
    <name type="scientific">Helobdella robusta</name>
    <name type="common">Californian leech</name>
    <dbReference type="NCBI Taxonomy" id="6412"/>
    <lineage>
        <taxon>Eukaryota</taxon>
        <taxon>Metazoa</taxon>
        <taxon>Spiralia</taxon>
        <taxon>Lophotrochozoa</taxon>
        <taxon>Annelida</taxon>
        <taxon>Clitellata</taxon>
        <taxon>Hirudinea</taxon>
        <taxon>Rhynchobdellida</taxon>
        <taxon>Glossiphoniidae</taxon>
        <taxon>Helobdella</taxon>
    </lineage>
</organism>
<evidence type="ECO:0000256" key="8">
    <source>
        <dbReference type="ARBA" id="ARBA00023157"/>
    </source>
</evidence>
<dbReference type="GO" id="GO:0003756">
    <property type="term" value="F:protein disulfide isomerase activity"/>
    <property type="evidence" value="ECO:0000318"/>
    <property type="project" value="GO_Central"/>
</dbReference>
<feature type="chain" id="PRO_5010981077" description="protein disulfide-isomerase" evidence="12">
    <location>
        <begin position="22"/>
        <end position="496"/>
    </location>
</feature>
<comment type="subcellular location">
    <subcellularLocation>
        <location evidence="2">Endoplasmic reticulum lumen</location>
    </subcellularLocation>
</comment>
<dbReference type="KEGG" id="hro:HELRODRAFT_194128"/>
<dbReference type="CDD" id="cd02961">
    <property type="entry name" value="PDI_a_family"/>
    <property type="match status" value="1"/>
</dbReference>
<dbReference type="GeneID" id="20212898"/>
<dbReference type="RefSeq" id="XP_009028587.1">
    <property type="nucleotide sequence ID" value="XM_009030339.1"/>
</dbReference>
<dbReference type="HOGENOM" id="CLU_025879_1_0_1"/>
<name>T1FVQ2_HELRO</name>
<keyword evidence="5 12" id="KW-0732">Signal</keyword>
<feature type="disulfide bond" description="Redox-active" evidence="11">
    <location>
        <begin position="57"/>
        <end position="60"/>
    </location>
</feature>
<dbReference type="FunFam" id="3.40.30.10:FF:000107">
    <property type="entry name" value="Protein disulfide-isomerase 5-2"/>
    <property type="match status" value="1"/>
</dbReference>
<dbReference type="AlphaFoldDB" id="T1FVQ2"/>
<dbReference type="GO" id="GO:0005783">
    <property type="term" value="C:endoplasmic reticulum"/>
    <property type="evidence" value="ECO:0000318"/>
    <property type="project" value="GO_Central"/>
</dbReference>
<evidence type="ECO:0000256" key="11">
    <source>
        <dbReference type="PIRSR" id="PIRSR605792-51"/>
    </source>
</evidence>
<dbReference type="Pfam" id="PF13848">
    <property type="entry name" value="Thioredoxin_6"/>
    <property type="match status" value="1"/>
</dbReference>
<evidence type="ECO:0000256" key="1">
    <source>
        <dbReference type="ARBA" id="ARBA00001182"/>
    </source>
</evidence>
<evidence type="ECO:0000256" key="3">
    <source>
        <dbReference type="ARBA" id="ARBA00006347"/>
    </source>
</evidence>
<feature type="disulfide bond" description="Redox-active" evidence="11">
    <location>
        <begin position="402"/>
        <end position="405"/>
    </location>
</feature>
<dbReference type="NCBIfam" id="TIGR01130">
    <property type="entry name" value="ER_PDI_fam"/>
    <property type="match status" value="1"/>
</dbReference>
<accession>T1FVQ2</accession>
<evidence type="ECO:0000313" key="14">
    <source>
        <dbReference type="EMBL" id="ESN93312.1"/>
    </source>
</evidence>
<evidence type="ECO:0000256" key="6">
    <source>
        <dbReference type="ARBA" id="ARBA00022737"/>
    </source>
</evidence>
<comment type="catalytic activity">
    <reaction evidence="1">
        <text>Catalyzes the rearrangement of -S-S- bonds in proteins.</text>
        <dbReference type="EC" id="5.3.4.1"/>
    </reaction>
</comment>
<dbReference type="OrthoDB" id="72053at2759"/>
<feature type="signal peptide" evidence="12">
    <location>
        <begin position="1"/>
        <end position="21"/>
    </location>
</feature>
<dbReference type="PROSITE" id="PS00194">
    <property type="entry name" value="THIOREDOXIN_1"/>
    <property type="match status" value="2"/>
</dbReference>
<evidence type="ECO:0000256" key="12">
    <source>
        <dbReference type="SAM" id="SignalP"/>
    </source>
</evidence>
<keyword evidence="16" id="KW-1185">Reference proteome</keyword>
<evidence type="ECO:0000256" key="7">
    <source>
        <dbReference type="ARBA" id="ARBA00022824"/>
    </source>
</evidence>
<evidence type="ECO:0000256" key="5">
    <source>
        <dbReference type="ARBA" id="ARBA00022729"/>
    </source>
</evidence>
<dbReference type="PANTHER" id="PTHR18929:SF240">
    <property type="entry name" value="PROTEIN DISULFIDE-ISOMERASE"/>
    <property type="match status" value="1"/>
</dbReference>
<dbReference type="FunFam" id="3.40.30.10:FF:000185">
    <property type="entry name" value="Protein disulfide-isomerase"/>
    <property type="match status" value="1"/>
</dbReference>
<evidence type="ECO:0000256" key="10">
    <source>
        <dbReference type="ARBA" id="ARBA00023284"/>
    </source>
</evidence>
<dbReference type="Proteomes" id="UP000015101">
    <property type="component" value="Unassembled WGS sequence"/>
</dbReference>
<dbReference type="FunFam" id="3.40.30.10:FF:000027">
    <property type="entry name" value="protein disulfide-isomerase A2"/>
    <property type="match status" value="1"/>
</dbReference>
<protein>
    <recommendedName>
        <fullName evidence="4">protein disulfide-isomerase</fullName>
        <ecNumber evidence="4">5.3.4.1</ecNumber>
    </recommendedName>
</protein>
<dbReference type="PROSITE" id="PS51352">
    <property type="entry name" value="THIOREDOXIN_2"/>
    <property type="match status" value="2"/>
</dbReference>
<gene>
    <name evidence="15" type="primary">20212898</name>
    <name evidence="14" type="ORF">HELRODRAFT_194128</name>
</gene>
<dbReference type="InterPro" id="IPR013766">
    <property type="entry name" value="Thioredoxin_domain"/>
</dbReference>
<dbReference type="EnsemblMetazoa" id="HelroT194128">
    <property type="protein sequence ID" value="HelroP194128"/>
    <property type="gene ID" value="HelroG194128"/>
</dbReference>
<feature type="domain" description="Thioredoxin" evidence="13">
    <location>
        <begin position="15"/>
        <end position="137"/>
    </location>
</feature>
<dbReference type="CTD" id="20212898"/>
<evidence type="ECO:0000256" key="4">
    <source>
        <dbReference type="ARBA" id="ARBA00012723"/>
    </source>
</evidence>
<dbReference type="EC" id="5.3.4.1" evidence="4"/>
<evidence type="ECO:0000256" key="9">
    <source>
        <dbReference type="ARBA" id="ARBA00023235"/>
    </source>
</evidence>
<dbReference type="STRING" id="6412.T1FVQ2"/>
<reference evidence="14 16" key="2">
    <citation type="journal article" date="2013" name="Nature">
        <title>Insights into bilaterian evolution from three spiralian genomes.</title>
        <authorList>
            <person name="Simakov O."/>
            <person name="Marletaz F."/>
            <person name="Cho S.J."/>
            <person name="Edsinger-Gonzales E."/>
            <person name="Havlak P."/>
            <person name="Hellsten U."/>
            <person name="Kuo D.H."/>
            <person name="Larsson T."/>
            <person name="Lv J."/>
            <person name="Arendt D."/>
            <person name="Savage R."/>
            <person name="Osoegawa K."/>
            <person name="de Jong P."/>
            <person name="Grimwood J."/>
            <person name="Chapman J.A."/>
            <person name="Shapiro H."/>
            <person name="Aerts A."/>
            <person name="Otillar R.P."/>
            <person name="Terry A.Y."/>
            <person name="Boore J.L."/>
            <person name="Grigoriev I.V."/>
            <person name="Lindberg D.R."/>
            <person name="Seaver E.C."/>
            <person name="Weisblat D.A."/>
            <person name="Putnam N.H."/>
            <person name="Rokhsar D.S."/>
        </authorList>
    </citation>
    <scope>NUCLEOTIDE SEQUENCE</scope>
</reference>
<evidence type="ECO:0000256" key="2">
    <source>
        <dbReference type="ARBA" id="ARBA00004319"/>
    </source>
</evidence>
<evidence type="ECO:0000313" key="16">
    <source>
        <dbReference type="Proteomes" id="UP000015101"/>
    </source>
</evidence>
<reference evidence="16" key="1">
    <citation type="submission" date="2012-12" db="EMBL/GenBank/DDBJ databases">
        <authorList>
            <person name="Hellsten U."/>
            <person name="Grimwood J."/>
            <person name="Chapman J.A."/>
            <person name="Shapiro H."/>
            <person name="Aerts A."/>
            <person name="Otillar R.P."/>
            <person name="Terry A.Y."/>
            <person name="Boore J.L."/>
            <person name="Simakov O."/>
            <person name="Marletaz F."/>
            <person name="Cho S.-J."/>
            <person name="Edsinger-Gonzales E."/>
            <person name="Havlak P."/>
            <person name="Kuo D.-H."/>
            <person name="Larsson T."/>
            <person name="Lv J."/>
            <person name="Arendt D."/>
            <person name="Savage R."/>
            <person name="Osoegawa K."/>
            <person name="de Jong P."/>
            <person name="Lindberg D.R."/>
            <person name="Seaver E.C."/>
            <person name="Weisblat D.A."/>
            <person name="Putnam N.H."/>
            <person name="Grigoriev I.V."/>
            <person name="Rokhsar D.S."/>
        </authorList>
    </citation>
    <scope>NUCLEOTIDE SEQUENCE</scope>
</reference>
<feature type="domain" description="Thioredoxin" evidence="13">
    <location>
        <begin position="349"/>
        <end position="479"/>
    </location>
</feature>
<dbReference type="CDD" id="cd02981">
    <property type="entry name" value="PDI_b_family"/>
    <property type="match status" value="1"/>
</dbReference>
<evidence type="ECO:0000259" key="13">
    <source>
        <dbReference type="PROSITE" id="PS51352"/>
    </source>
</evidence>
<proteinExistence type="inferred from homology"/>
<dbReference type="InParanoid" id="T1FVQ2"/>
<dbReference type="CDD" id="cd02982">
    <property type="entry name" value="PDI_b'_family"/>
    <property type="match status" value="1"/>
</dbReference>
<sequence>MFKFEIALFLCATVFVQRTSASDFVLDQGVLVLSNNDFELARERFDNLFVEFYSTWCGHCKSMAPEYIKAAQMLTDRGANVQLAKVDAELEDRLRKEYKITNYPTFKFFVKGKNKILDYSAGRHADDIVNYIEKKIGQPAREVNTIDEAKALLDQEIFFLFAFAKSLEVRSVFEQVAFDNDKYLFAITSDPVLFSEFHVNEDTIVAFKKYDEGKAELTGDITYETIKKFILDHHLPLVSEFSEENAEKIFTTGISKHAVLFIRKSDAHSKIHFDSFQETALAFRGKVVFLYVDLDDDDNHKVLEFFGLTLDETPAVRFVDLTRPSDPIKYNPTSADLGQSSIQAFVDGVLNGKIKPFFKSDPVPADWNDKPVKVLVGKNFQEVLDQAVTSKNVIVLFYAPWCGHCKKLEPIWEELGERYAQNPKVLVAKMDSTTNELENMDIKNFPSVKLFIRGTKDVVDYSGERSLMAISAFVDSNGKVVVVVPNTAAEPVKDEL</sequence>
<dbReference type="SUPFAM" id="SSF52833">
    <property type="entry name" value="Thioredoxin-like"/>
    <property type="match status" value="4"/>
</dbReference>
<dbReference type="GO" id="GO:0005788">
    <property type="term" value="C:endoplasmic reticulum lumen"/>
    <property type="evidence" value="ECO:0007669"/>
    <property type="project" value="UniProtKB-SubCell"/>
</dbReference>
<dbReference type="EMBL" id="KB097620">
    <property type="protein sequence ID" value="ESN93312.1"/>
    <property type="molecule type" value="Genomic_DNA"/>
</dbReference>
<dbReference type="InterPro" id="IPR017937">
    <property type="entry name" value="Thioredoxin_CS"/>
</dbReference>
<reference evidence="15" key="3">
    <citation type="submission" date="2015-06" db="UniProtKB">
        <authorList>
            <consortium name="EnsemblMetazoa"/>
        </authorList>
    </citation>
    <scope>IDENTIFICATION</scope>
</reference>
<dbReference type="GO" id="GO:0034976">
    <property type="term" value="P:response to endoplasmic reticulum stress"/>
    <property type="evidence" value="ECO:0000318"/>
    <property type="project" value="GO_Central"/>
</dbReference>
<dbReference type="GO" id="GO:0006457">
    <property type="term" value="P:protein folding"/>
    <property type="evidence" value="ECO:0000318"/>
    <property type="project" value="GO_Central"/>
</dbReference>
<dbReference type="Gene3D" id="3.40.30.10">
    <property type="entry name" value="Glutaredoxin"/>
    <property type="match status" value="4"/>
</dbReference>
<keyword evidence="8 11" id="KW-1015">Disulfide bond</keyword>
<keyword evidence="6" id="KW-0677">Repeat</keyword>
<comment type="similarity">
    <text evidence="3">Belongs to the protein disulfide isomerase family.</text>
</comment>
<evidence type="ECO:0000313" key="15">
    <source>
        <dbReference type="EnsemblMetazoa" id="HelroP194128"/>
    </source>
</evidence>
<keyword evidence="9" id="KW-0413">Isomerase</keyword>
<dbReference type="eggNOG" id="KOG0190">
    <property type="taxonomic scope" value="Eukaryota"/>
</dbReference>
<dbReference type="PANTHER" id="PTHR18929">
    <property type="entry name" value="PROTEIN DISULFIDE ISOMERASE"/>
    <property type="match status" value="1"/>
</dbReference>
<dbReference type="EMBL" id="AMQM01007456">
    <property type="status" value="NOT_ANNOTATED_CDS"/>
    <property type="molecule type" value="Genomic_DNA"/>
</dbReference>
<keyword evidence="10 11" id="KW-0676">Redox-active center</keyword>